<dbReference type="InterPro" id="IPR013221">
    <property type="entry name" value="Mur_ligase_cen"/>
</dbReference>
<dbReference type="GO" id="GO:0008841">
    <property type="term" value="F:dihydrofolate synthase activity"/>
    <property type="evidence" value="ECO:0007669"/>
    <property type="project" value="TreeGrafter"/>
</dbReference>
<dbReference type="SUPFAM" id="SSF53244">
    <property type="entry name" value="MurD-like peptide ligases, peptide-binding domain"/>
    <property type="match status" value="1"/>
</dbReference>
<evidence type="ECO:0000313" key="13">
    <source>
        <dbReference type="EMBL" id="KKS43556.1"/>
    </source>
</evidence>
<keyword evidence="4" id="KW-0479">Metal-binding</keyword>
<dbReference type="GO" id="GO:0046872">
    <property type="term" value="F:metal ion binding"/>
    <property type="evidence" value="ECO:0007669"/>
    <property type="project" value="UniProtKB-KW"/>
</dbReference>
<dbReference type="Gene3D" id="3.40.1190.10">
    <property type="entry name" value="Mur-like, catalytic domain"/>
    <property type="match status" value="1"/>
</dbReference>
<dbReference type="EMBL" id="LCCW01000001">
    <property type="protein sequence ID" value="KKS43556.1"/>
    <property type="molecule type" value="Genomic_DNA"/>
</dbReference>
<evidence type="ECO:0000259" key="12">
    <source>
        <dbReference type="Pfam" id="PF08245"/>
    </source>
</evidence>
<dbReference type="PATRIC" id="fig|1618677.3.peg.27"/>
<comment type="caution">
    <text evidence="13">The sequence shown here is derived from an EMBL/GenBank/DDBJ whole genome shotgun (WGS) entry which is preliminary data.</text>
</comment>
<evidence type="ECO:0000256" key="3">
    <source>
        <dbReference type="ARBA" id="ARBA00022598"/>
    </source>
</evidence>
<evidence type="ECO:0000256" key="2">
    <source>
        <dbReference type="ARBA" id="ARBA00013025"/>
    </source>
</evidence>
<dbReference type="AlphaFoldDB" id="A0A0G1BB28"/>
<reference evidence="13 14" key="1">
    <citation type="journal article" date="2015" name="Nature">
        <title>rRNA introns, odd ribosomes, and small enigmatic genomes across a large radiation of phyla.</title>
        <authorList>
            <person name="Brown C.T."/>
            <person name="Hug L.A."/>
            <person name="Thomas B.C."/>
            <person name="Sharon I."/>
            <person name="Castelle C.J."/>
            <person name="Singh A."/>
            <person name="Wilkins M.J."/>
            <person name="Williams K.H."/>
            <person name="Banfield J.F."/>
        </authorList>
    </citation>
    <scope>NUCLEOTIDE SEQUENCE [LARGE SCALE GENOMIC DNA]</scope>
</reference>
<proteinExistence type="inferred from homology"/>
<evidence type="ECO:0000256" key="1">
    <source>
        <dbReference type="ARBA" id="ARBA00008276"/>
    </source>
</evidence>
<dbReference type="Pfam" id="PF08245">
    <property type="entry name" value="Mur_ligase_M"/>
    <property type="match status" value="1"/>
</dbReference>
<evidence type="ECO:0000256" key="5">
    <source>
        <dbReference type="ARBA" id="ARBA00022741"/>
    </source>
</evidence>
<dbReference type="Proteomes" id="UP000034516">
    <property type="component" value="Unassembled WGS sequence"/>
</dbReference>
<protein>
    <recommendedName>
        <fullName evidence="2">tetrahydrofolate synthase</fullName>
        <ecNumber evidence="2">6.3.2.17</ecNumber>
    </recommendedName>
    <alternativeName>
        <fullName evidence="8">Tetrahydrofolylpolyglutamate synthase</fullName>
    </alternativeName>
</protein>
<keyword evidence="7" id="KW-0460">Magnesium</keyword>
<evidence type="ECO:0000313" key="14">
    <source>
        <dbReference type="Proteomes" id="UP000034516"/>
    </source>
</evidence>
<evidence type="ECO:0000256" key="10">
    <source>
        <dbReference type="PIRNR" id="PIRNR001563"/>
    </source>
</evidence>
<comment type="similarity">
    <text evidence="1 10">Belongs to the folylpolyglutamate synthase family.</text>
</comment>
<accession>A0A0G1BB28</accession>
<dbReference type="PIRSF" id="PIRSF001563">
    <property type="entry name" value="Folylpolyglu_synth"/>
    <property type="match status" value="1"/>
</dbReference>
<comment type="catalytic activity">
    <reaction evidence="9">
        <text>(6S)-5,6,7,8-tetrahydrofolyl-(gamma-L-Glu)(n) + L-glutamate + ATP = (6S)-5,6,7,8-tetrahydrofolyl-(gamma-L-Glu)(n+1) + ADP + phosphate + H(+)</text>
        <dbReference type="Rhea" id="RHEA:10580"/>
        <dbReference type="Rhea" id="RHEA-COMP:14738"/>
        <dbReference type="Rhea" id="RHEA-COMP:14740"/>
        <dbReference type="ChEBI" id="CHEBI:15378"/>
        <dbReference type="ChEBI" id="CHEBI:29985"/>
        <dbReference type="ChEBI" id="CHEBI:30616"/>
        <dbReference type="ChEBI" id="CHEBI:43474"/>
        <dbReference type="ChEBI" id="CHEBI:141005"/>
        <dbReference type="ChEBI" id="CHEBI:456216"/>
        <dbReference type="EC" id="6.3.2.17"/>
    </reaction>
</comment>
<keyword evidence="3 10" id="KW-0436">Ligase</keyword>
<dbReference type="GO" id="GO:0004326">
    <property type="term" value="F:tetrahydrofolylpolyglutamate synthase activity"/>
    <property type="evidence" value="ECO:0007669"/>
    <property type="project" value="UniProtKB-EC"/>
</dbReference>
<feature type="domain" description="Mur ligase C-terminal" evidence="11">
    <location>
        <begin position="279"/>
        <end position="401"/>
    </location>
</feature>
<evidence type="ECO:0000256" key="9">
    <source>
        <dbReference type="ARBA" id="ARBA00047493"/>
    </source>
</evidence>
<sequence length="422" mass="47432">MFKEYYRAVRFLESLNNLKSPEKLPADFHLKRAWRLIKELKINLRQFKFVHIAGTSGKGSVTAMVHNILKEAGKKVGSLYSPHTTTMIERIEVGDKYISPKELVKILNRLKKAAERIYKKDTSLRPGFQEFMLAMALLYFQKNHCEYAVLETSVGGEFDATNIIPQPIIGAITNIGLDHTHLLGETLAEIAKAKAGIIKPGVLIVTTETKPKILKILTAKAKKMNSTLITVNSNGSFDLSINGNKQNRNAELAEKIGEILGLDPKAIEKGIKKTTLPCRLEIIQKKPTVILDGAHNLDKIKSTCESLKKFTYKKLLLIIAVNENKDIKKIIKTVAGEADKVFVTRHYNAGRACADLQLMYTLFLAANKKIKAEIRLDPWQALEQALCEAKKEDLVLVTGSFFLAGELRKKWCSEERILRYNS</sequence>
<evidence type="ECO:0000256" key="8">
    <source>
        <dbReference type="ARBA" id="ARBA00030592"/>
    </source>
</evidence>
<dbReference type="SUPFAM" id="SSF53623">
    <property type="entry name" value="MurD-like peptide ligases, catalytic domain"/>
    <property type="match status" value="1"/>
</dbReference>
<evidence type="ECO:0000256" key="7">
    <source>
        <dbReference type="ARBA" id="ARBA00022842"/>
    </source>
</evidence>
<dbReference type="InterPro" id="IPR036565">
    <property type="entry name" value="Mur-like_cat_sf"/>
</dbReference>
<evidence type="ECO:0000256" key="4">
    <source>
        <dbReference type="ARBA" id="ARBA00022723"/>
    </source>
</evidence>
<dbReference type="PANTHER" id="PTHR11136">
    <property type="entry name" value="FOLYLPOLYGLUTAMATE SYNTHASE-RELATED"/>
    <property type="match status" value="1"/>
</dbReference>
<dbReference type="NCBIfam" id="TIGR01499">
    <property type="entry name" value="folC"/>
    <property type="match status" value="1"/>
</dbReference>
<name>A0A0G1BB28_9BACT</name>
<organism evidence="13 14">
    <name type="scientific">Candidatus Kuenenbacteria bacterium GW2011_GWA2_42_15</name>
    <dbReference type="NCBI Taxonomy" id="1618677"/>
    <lineage>
        <taxon>Bacteria</taxon>
        <taxon>Candidatus Kueneniibacteriota</taxon>
    </lineage>
</organism>
<gene>
    <name evidence="13" type="ORF">UV02_C0001G0021</name>
</gene>
<evidence type="ECO:0000259" key="11">
    <source>
        <dbReference type="Pfam" id="PF02875"/>
    </source>
</evidence>
<keyword evidence="6 10" id="KW-0067">ATP-binding</keyword>
<dbReference type="InterPro" id="IPR036615">
    <property type="entry name" value="Mur_ligase_C_dom_sf"/>
</dbReference>
<dbReference type="EC" id="6.3.2.17" evidence="2"/>
<feature type="domain" description="Mur ligase central" evidence="12">
    <location>
        <begin position="52"/>
        <end position="237"/>
    </location>
</feature>
<dbReference type="InterPro" id="IPR001645">
    <property type="entry name" value="Folylpolyglutamate_synth"/>
</dbReference>
<dbReference type="Pfam" id="PF02875">
    <property type="entry name" value="Mur_ligase_C"/>
    <property type="match status" value="1"/>
</dbReference>
<dbReference type="GO" id="GO:0005524">
    <property type="term" value="F:ATP binding"/>
    <property type="evidence" value="ECO:0007669"/>
    <property type="project" value="UniProtKB-KW"/>
</dbReference>
<keyword evidence="5 10" id="KW-0547">Nucleotide-binding</keyword>
<dbReference type="InterPro" id="IPR004101">
    <property type="entry name" value="Mur_ligase_C"/>
</dbReference>
<dbReference type="PANTHER" id="PTHR11136:SF0">
    <property type="entry name" value="DIHYDROFOLATE SYNTHETASE-RELATED"/>
    <property type="match status" value="1"/>
</dbReference>
<evidence type="ECO:0000256" key="6">
    <source>
        <dbReference type="ARBA" id="ARBA00022840"/>
    </source>
</evidence>
<dbReference type="GO" id="GO:0005737">
    <property type="term" value="C:cytoplasm"/>
    <property type="evidence" value="ECO:0007669"/>
    <property type="project" value="TreeGrafter"/>
</dbReference>
<dbReference type="Gene3D" id="3.90.190.20">
    <property type="entry name" value="Mur ligase, C-terminal domain"/>
    <property type="match status" value="1"/>
</dbReference>